<dbReference type="PROSITE" id="PS51708">
    <property type="entry name" value="CHAD"/>
    <property type="match status" value="1"/>
</dbReference>
<proteinExistence type="predicted"/>
<dbReference type="InterPro" id="IPR007899">
    <property type="entry name" value="CHAD_dom"/>
</dbReference>
<accession>A0A7W6JYY8</accession>
<dbReference type="InterPro" id="IPR038186">
    <property type="entry name" value="CHAD_dom_sf"/>
</dbReference>
<keyword evidence="3" id="KW-1185">Reference proteome</keyword>
<dbReference type="Pfam" id="PF05235">
    <property type="entry name" value="CHAD"/>
    <property type="match status" value="1"/>
</dbReference>
<sequence length="298" mass="33042">MALRLDPTTLTDAKLRAGVGKALTEMITGLTDQPQGQHIAIHEARKTLKRLRALYRLIADGDKHFCERESARLRDVARHLASGREAAAFAETARWLVSQARSADETALVTRIATALEARRDALSDADVAQQIALAVGDCQAAMEGAGELSLPDSRKKMARRVAGGWQRALRQGRRALSPLTVDADADAFHELRKCIQRLNAYHDLLRPLWPQAMIARQDKLRDLIDTLGRENDLAGIAALMGREPQHFGEAIEQVVFQRILAKRRQALRLAALQQAAKVYATDPQEDASRIEVLWRAA</sequence>
<evidence type="ECO:0000313" key="2">
    <source>
        <dbReference type="EMBL" id="MBB4102134.1"/>
    </source>
</evidence>
<protein>
    <submittedName>
        <fullName evidence="2">CHAD domain-containing protein</fullName>
    </submittedName>
</protein>
<gene>
    <name evidence="2" type="ORF">GGQ66_000662</name>
</gene>
<dbReference type="AlphaFoldDB" id="A0A7W6JYY8"/>
<dbReference type="RefSeq" id="WP_183789366.1">
    <property type="nucleotide sequence ID" value="NZ_JACIDU010000002.1"/>
</dbReference>
<dbReference type="Gene3D" id="1.40.20.10">
    <property type="entry name" value="CHAD domain"/>
    <property type="match status" value="1"/>
</dbReference>
<name>A0A7W6JYY8_9HYPH</name>
<feature type="domain" description="CHAD" evidence="1">
    <location>
        <begin position="4"/>
        <end position="281"/>
    </location>
</feature>
<dbReference type="Proteomes" id="UP000584824">
    <property type="component" value="Unassembled WGS sequence"/>
</dbReference>
<comment type="caution">
    <text evidence="2">The sequence shown here is derived from an EMBL/GenBank/DDBJ whole genome shotgun (WGS) entry which is preliminary data.</text>
</comment>
<organism evidence="2 3">
    <name type="scientific">Allorhizobium borbori</name>
    <dbReference type="NCBI Taxonomy" id="485907"/>
    <lineage>
        <taxon>Bacteria</taxon>
        <taxon>Pseudomonadati</taxon>
        <taxon>Pseudomonadota</taxon>
        <taxon>Alphaproteobacteria</taxon>
        <taxon>Hyphomicrobiales</taxon>
        <taxon>Rhizobiaceae</taxon>
        <taxon>Rhizobium/Agrobacterium group</taxon>
        <taxon>Allorhizobium</taxon>
    </lineage>
</organism>
<evidence type="ECO:0000313" key="3">
    <source>
        <dbReference type="Proteomes" id="UP000584824"/>
    </source>
</evidence>
<dbReference type="EMBL" id="JACIDU010000002">
    <property type="protein sequence ID" value="MBB4102134.1"/>
    <property type="molecule type" value="Genomic_DNA"/>
</dbReference>
<dbReference type="SMART" id="SM00880">
    <property type="entry name" value="CHAD"/>
    <property type="match status" value="1"/>
</dbReference>
<reference evidence="2 3" key="1">
    <citation type="submission" date="2020-08" db="EMBL/GenBank/DDBJ databases">
        <title>Genomic Encyclopedia of Type Strains, Phase IV (KMG-IV): sequencing the most valuable type-strain genomes for metagenomic binning, comparative biology and taxonomic classification.</title>
        <authorList>
            <person name="Goeker M."/>
        </authorList>
    </citation>
    <scope>NUCLEOTIDE SEQUENCE [LARGE SCALE GENOMIC DNA]</scope>
    <source>
        <strain evidence="2 3">DSM 26385</strain>
    </source>
</reference>
<evidence type="ECO:0000259" key="1">
    <source>
        <dbReference type="PROSITE" id="PS51708"/>
    </source>
</evidence>